<dbReference type="InParanoid" id="D7DUI6"/>
<gene>
    <name evidence="1" type="ordered locus">Mvol_1139</name>
</gene>
<proteinExistence type="predicted"/>
<dbReference type="PANTHER" id="PTHR46124:SF2">
    <property type="entry name" value="D-AMINOACYL-TRNA DEACYLASE"/>
    <property type="match status" value="1"/>
</dbReference>
<dbReference type="Proteomes" id="UP000007722">
    <property type="component" value="Chromosome"/>
</dbReference>
<dbReference type="STRING" id="456320.Mvol_1139"/>
<dbReference type="HOGENOM" id="CLU_031506_5_2_2"/>
<dbReference type="AlphaFoldDB" id="D7DUI6"/>
<organism evidence="1 2">
    <name type="scientific">Methanococcus voltae (strain ATCC BAA-1334 / A3)</name>
    <dbReference type="NCBI Taxonomy" id="456320"/>
    <lineage>
        <taxon>Archaea</taxon>
        <taxon>Methanobacteriati</taxon>
        <taxon>Methanobacteriota</taxon>
        <taxon>Methanomada group</taxon>
        <taxon>Methanococci</taxon>
        <taxon>Methanococcales</taxon>
        <taxon>Methanococcaceae</taxon>
        <taxon>Methanococcus</taxon>
    </lineage>
</organism>
<dbReference type="InterPro" id="IPR001130">
    <property type="entry name" value="TatD-like"/>
</dbReference>
<dbReference type="eggNOG" id="arCOG00891">
    <property type="taxonomic scope" value="Archaea"/>
</dbReference>
<name>D7DUI6_METV3</name>
<reference evidence="1 2" key="1">
    <citation type="submission" date="2010-05" db="EMBL/GenBank/DDBJ databases">
        <title>Complete sequence of Methanococcus voltae A3.</title>
        <authorList>
            <consortium name="US DOE Joint Genome Institute"/>
            <person name="Lucas S."/>
            <person name="Copeland A."/>
            <person name="Lapidus A."/>
            <person name="Cheng J.-F."/>
            <person name="Bruce D."/>
            <person name="Goodwin L."/>
            <person name="Pitluck S."/>
            <person name="Lowry S."/>
            <person name="Clum A."/>
            <person name="Land M."/>
            <person name="Hauser L."/>
            <person name="Kyrpides N."/>
            <person name="Mikhailova N."/>
            <person name="Whitman W.B."/>
            <person name="Woyke T."/>
        </authorList>
    </citation>
    <scope>NUCLEOTIDE SEQUENCE [LARGE SCALE GENOMIC DNA]</scope>
    <source>
        <strain evidence="2">ATCC BAA-1334 / A3</strain>
    </source>
</reference>
<keyword evidence="2" id="KW-1185">Reference proteome</keyword>
<dbReference type="Gene3D" id="3.20.20.140">
    <property type="entry name" value="Metal-dependent hydrolases"/>
    <property type="match status" value="1"/>
</dbReference>
<dbReference type="GO" id="GO:0016788">
    <property type="term" value="F:hydrolase activity, acting on ester bonds"/>
    <property type="evidence" value="ECO:0007669"/>
    <property type="project" value="InterPro"/>
</dbReference>
<evidence type="ECO:0000313" key="2">
    <source>
        <dbReference type="Proteomes" id="UP000007722"/>
    </source>
</evidence>
<dbReference type="Pfam" id="PF01026">
    <property type="entry name" value="TatD_DNase"/>
    <property type="match status" value="1"/>
</dbReference>
<sequence>MLYIFSIYGENLKNNNIDNIDNTNICNSNNKNSKNIYYIDAHCHMEYRRLKNRDEVINRAINNNVRMITSGESLGGCKRALELKKKYPKDIDITMGYHPSRIKSDWKVVEDTYKFIEKNQDLVVAVGEIGLDSGITAPTDIQKQEKIFRKYLNLAMELDKPIVIHARGFEDKAYDIIQEITKNDLKIIYHCFSGSKQLAEELINNDNYISISTQLCFSDYHKNLITELLNKYGMDLFKNTLSETDSPFVSPVKGEQNEPLNVIKVMDEFGKIYNSVFDSTNTKNNEYNCNVFNNMKNKLDNNVINKSNNPGNHIINNQEINQEINQDDNLIKIAKLIYSQTKRLFKI</sequence>
<dbReference type="InterPro" id="IPR032466">
    <property type="entry name" value="Metal_Hydrolase"/>
</dbReference>
<evidence type="ECO:0000313" key="1">
    <source>
        <dbReference type="EMBL" id="ADI36796.1"/>
    </source>
</evidence>
<dbReference type="PANTHER" id="PTHR46124">
    <property type="entry name" value="D-AMINOACYL-TRNA DEACYLASE"/>
    <property type="match status" value="1"/>
</dbReference>
<dbReference type="FunCoup" id="D7DUI6">
    <property type="interactions" value="93"/>
</dbReference>
<dbReference type="KEGG" id="mvo:Mvol_1139"/>
<dbReference type="CDD" id="cd01310">
    <property type="entry name" value="TatD_DNAse"/>
    <property type="match status" value="1"/>
</dbReference>
<dbReference type="SUPFAM" id="SSF51556">
    <property type="entry name" value="Metallo-dependent hydrolases"/>
    <property type="match status" value="1"/>
</dbReference>
<accession>D7DUI6</accession>
<dbReference type="EMBL" id="CP002057">
    <property type="protein sequence ID" value="ADI36796.1"/>
    <property type="molecule type" value="Genomic_DNA"/>
</dbReference>
<protein>
    <submittedName>
        <fullName evidence="1">TatD-related deoxyribonuclease</fullName>
    </submittedName>
</protein>